<gene>
    <name evidence="1" type="ORF">BCR44DRAFT_1443941</name>
</gene>
<protein>
    <submittedName>
        <fullName evidence="1">Uncharacterized protein</fullName>
    </submittedName>
</protein>
<keyword evidence="2" id="KW-1185">Reference proteome</keyword>
<evidence type="ECO:0000313" key="2">
    <source>
        <dbReference type="Proteomes" id="UP000193411"/>
    </source>
</evidence>
<feature type="non-terminal residue" evidence="1">
    <location>
        <position position="1"/>
    </location>
</feature>
<dbReference type="Proteomes" id="UP000193411">
    <property type="component" value="Unassembled WGS sequence"/>
</dbReference>
<reference evidence="1 2" key="1">
    <citation type="submission" date="2016-07" db="EMBL/GenBank/DDBJ databases">
        <title>Pervasive Adenine N6-methylation of Active Genes in Fungi.</title>
        <authorList>
            <consortium name="DOE Joint Genome Institute"/>
            <person name="Mondo S.J."/>
            <person name="Dannebaum R.O."/>
            <person name="Kuo R.C."/>
            <person name="Labutti K."/>
            <person name="Haridas S."/>
            <person name="Kuo A."/>
            <person name="Salamov A."/>
            <person name="Ahrendt S.R."/>
            <person name="Lipzen A."/>
            <person name="Sullivan W."/>
            <person name="Andreopoulos W.B."/>
            <person name="Clum A."/>
            <person name="Lindquist E."/>
            <person name="Daum C."/>
            <person name="Ramamoorthy G.K."/>
            <person name="Gryganskyi A."/>
            <person name="Culley D."/>
            <person name="Magnuson J.K."/>
            <person name="James T.Y."/>
            <person name="O'Malley M.A."/>
            <person name="Stajich J.E."/>
            <person name="Spatafora J.W."/>
            <person name="Visel A."/>
            <person name="Grigoriev I.V."/>
        </authorList>
    </citation>
    <scope>NUCLEOTIDE SEQUENCE [LARGE SCALE GENOMIC DNA]</scope>
    <source>
        <strain evidence="1 2">PL171</strain>
    </source>
</reference>
<evidence type="ECO:0000313" key="1">
    <source>
        <dbReference type="EMBL" id="ORZ30745.1"/>
    </source>
</evidence>
<comment type="caution">
    <text evidence="1">The sequence shown here is derived from an EMBL/GenBank/DDBJ whole genome shotgun (WGS) entry which is preliminary data.</text>
</comment>
<organism evidence="1 2">
    <name type="scientific">Catenaria anguillulae PL171</name>
    <dbReference type="NCBI Taxonomy" id="765915"/>
    <lineage>
        <taxon>Eukaryota</taxon>
        <taxon>Fungi</taxon>
        <taxon>Fungi incertae sedis</taxon>
        <taxon>Blastocladiomycota</taxon>
        <taxon>Blastocladiomycetes</taxon>
        <taxon>Blastocladiales</taxon>
        <taxon>Catenariaceae</taxon>
        <taxon>Catenaria</taxon>
    </lineage>
</organism>
<dbReference type="AlphaFoldDB" id="A0A1Y2H8B0"/>
<dbReference type="EMBL" id="MCFL01000075">
    <property type="protein sequence ID" value="ORZ30745.1"/>
    <property type="molecule type" value="Genomic_DNA"/>
</dbReference>
<proteinExistence type="predicted"/>
<accession>A0A1Y2H8B0</accession>
<name>A0A1Y2H8B0_9FUNG</name>
<feature type="non-terminal residue" evidence="1">
    <location>
        <position position="85"/>
    </location>
</feature>
<sequence length="85" mass="9524">AIRFQLFPIQHQQPKIKQKHLRGRFIGRLDPQLVLDNLYLTAPWIMSTCPSESVGMVQGQPKYASRMLRTVVCSRGRASGCGTGP</sequence>